<feature type="coiled-coil region" evidence="1">
    <location>
        <begin position="148"/>
        <end position="175"/>
    </location>
</feature>
<dbReference type="PANTHER" id="PTHR30535">
    <property type="entry name" value="VITAMIN B12-BINDING PROTEIN"/>
    <property type="match status" value="1"/>
</dbReference>
<feature type="signal peptide" evidence="2">
    <location>
        <begin position="1"/>
        <end position="29"/>
    </location>
</feature>
<protein>
    <submittedName>
        <fullName evidence="4">Hemin ABC transporter substrate-binding protein</fullName>
    </submittedName>
</protein>
<dbReference type="InterPro" id="IPR050902">
    <property type="entry name" value="ABC_Transporter_SBP"/>
</dbReference>
<gene>
    <name evidence="4" type="ORF">E3C22_12190</name>
</gene>
<dbReference type="SUPFAM" id="SSF53807">
    <property type="entry name" value="Helical backbone' metal receptor"/>
    <property type="match status" value="1"/>
</dbReference>
<organism evidence="4 5">
    <name type="scientific">Jiella endophytica</name>
    <dbReference type="NCBI Taxonomy" id="2558362"/>
    <lineage>
        <taxon>Bacteria</taxon>
        <taxon>Pseudomonadati</taxon>
        <taxon>Pseudomonadota</taxon>
        <taxon>Alphaproteobacteria</taxon>
        <taxon>Hyphomicrobiales</taxon>
        <taxon>Aurantimonadaceae</taxon>
        <taxon>Jiella</taxon>
    </lineage>
</organism>
<keyword evidence="2" id="KW-0732">Signal</keyword>
<dbReference type="OrthoDB" id="9797736at2"/>
<dbReference type="Proteomes" id="UP000298179">
    <property type="component" value="Unassembled WGS sequence"/>
</dbReference>
<proteinExistence type="predicted"/>
<dbReference type="RefSeq" id="WP_134762289.1">
    <property type="nucleotide sequence ID" value="NZ_SOZD01000003.1"/>
</dbReference>
<comment type="caution">
    <text evidence="4">The sequence shown here is derived from an EMBL/GenBank/DDBJ whole genome shotgun (WGS) entry which is preliminary data.</text>
</comment>
<keyword evidence="1" id="KW-0175">Coiled coil</keyword>
<evidence type="ECO:0000313" key="5">
    <source>
        <dbReference type="Proteomes" id="UP000298179"/>
    </source>
</evidence>
<dbReference type="InterPro" id="IPR002491">
    <property type="entry name" value="ABC_transptr_periplasmic_BD"/>
</dbReference>
<evidence type="ECO:0000256" key="2">
    <source>
        <dbReference type="SAM" id="SignalP"/>
    </source>
</evidence>
<name>A0A4Y8RJK9_9HYPH</name>
<accession>A0A4Y8RJK9</accession>
<dbReference type="Pfam" id="PF01497">
    <property type="entry name" value="Peripla_BP_2"/>
    <property type="match status" value="1"/>
</dbReference>
<feature type="domain" description="Fe/B12 periplasmic-binding" evidence="3">
    <location>
        <begin position="41"/>
        <end position="295"/>
    </location>
</feature>
<keyword evidence="5" id="KW-1185">Reference proteome</keyword>
<dbReference type="Gene3D" id="3.40.50.1980">
    <property type="entry name" value="Nitrogenase molybdenum iron protein domain"/>
    <property type="match status" value="2"/>
</dbReference>
<sequence length="300" mass="30636">MKTATPFRSALATAWSVLLAALLALTALAGPADAESPAPRRIVAIGGAVTETLYALGAKDRIVAVDTTAVYPPEARRKPNVGYMRALSAEGVLAQSPDLVLMEDGAGPPQAIELLEASGVAITTVPKGQSLATIGEKIAVIADAVGEAEKGKELAAGIERDLQRLESDLAKIGERKRVLFLLSIVDGRPMAAGSGTAADAMIGLAGGVNVFAGTTGYKTLSTEVATELAPDVVVMMTGAGPGHGSADPFAILALKATPAGQRNAIIRMDGAYLLGFGPRVANAARDFAARLYPGEIAPVQ</sequence>
<evidence type="ECO:0000256" key="1">
    <source>
        <dbReference type="SAM" id="Coils"/>
    </source>
</evidence>
<evidence type="ECO:0000259" key="3">
    <source>
        <dbReference type="PROSITE" id="PS50983"/>
    </source>
</evidence>
<reference evidence="4 5" key="1">
    <citation type="submission" date="2019-03" db="EMBL/GenBank/DDBJ databases">
        <title>Jiella endophytica sp. nov., a novel endophytic bacterium isolated from root of Ficus microcarpa Linn. f.</title>
        <authorList>
            <person name="Tuo L."/>
        </authorList>
    </citation>
    <scope>NUCLEOTIDE SEQUENCE [LARGE SCALE GENOMIC DNA]</scope>
    <source>
        <strain evidence="4 5">CBS5Q-3</strain>
    </source>
</reference>
<dbReference type="AlphaFoldDB" id="A0A4Y8RJK9"/>
<evidence type="ECO:0000313" key="4">
    <source>
        <dbReference type="EMBL" id="TFF23184.1"/>
    </source>
</evidence>
<feature type="chain" id="PRO_5021272891" evidence="2">
    <location>
        <begin position="30"/>
        <end position="300"/>
    </location>
</feature>
<dbReference type="PROSITE" id="PS50983">
    <property type="entry name" value="FE_B12_PBP"/>
    <property type="match status" value="1"/>
</dbReference>
<dbReference type="PANTHER" id="PTHR30535:SF4">
    <property type="entry name" value="HEMIN-BINDING PERIPLASMIC PROTEIN HMUT"/>
    <property type="match status" value="1"/>
</dbReference>
<dbReference type="EMBL" id="SOZD01000003">
    <property type="protein sequence ID" value="TFF23184.1"/>
    <property type="molecule type" value="Genomic_DNA"/>
</dbReference>